<dbReference type="Proteomes" id="UP000059680">
    <property type="component" value="Chromosome 3"/>
</dbReference>
<organism evidence="2 3">
    <name type="scientific">Oryza sativa subsp. japonica</name>
    <name type="common">Rice</name>
    <dbReference type="NCBI Taxonomy" id="39947"/>
    <lineage>
        <taxon>Eukaryota</taxon>
        <taxon>Viridiplantae</taxon>
        <taxon>Streptophyta</taxon>
        <taxon>Embryophyta</taxon>
        <taxon>Tracheophyta</taxon>
        <taxon>Spermatophyta</taxon>
        <taxon>Magnoliopsida</taxon>
        <taxon>Liliopsida</taxon>
        <taxon>Poales</taxon>
        <taxon>Poaceae</taxon>
        <taxon>BOP clade</taxon>
        <taxon>Oryzoideae</taxon>
        <taxon>Oryzeae</taxon>
        <taxon>Oryzinae</taxon>
        <taxon>Oryza</taxon>
        <taxon>Oryza sativa</taxon>
    </lineage>
</organism>
<keyword evidence="3" id="KW-1185">Reference proteome</keyword>
<sequence>MTAAARLPTSSRRRGGWGDAMTGERSRGCSGRRRPDPASVGPDPVPTRLDRASQPVATGRRRTLNEERGRGGGSGDVRGGRRSRAGR</sequence>
<reference evidence="2 3" key="3">
    <citation type="journal article" date="2013" name="Rice">
        <title>Improvement of the Oryza sativa Nipponbare reference genome using next generation sequence and optical map data.</title>
        <authorList>
            <person name="Kawahara Y."/>
            <person name="de la Bastide M."/>
            <person name="Hamilton J.P."/>
            <person name="Kanamori H."/>
            <person name="McCombie W.R."/>
            <person name="Ouyang S."/>
            <person name="Schwartz D.C."/>
            <person name="Tanaka T."/>
            <person name="Wu J."/>
            <person name="Zhou S."/>
            <person name="Childs K.L."/>
            <person name="Davidson R.M."/>
            <person name="Lin H."/>
            <person name="Quesada-Ocampo L."/>
            <person name="Vaillancourt B."/>
            <person name="Sakai H."/>
            <person name="Lee S.S."/>
            <person name="Kim J."/>
            <person name="Numa H."/>
            <person name="Itoh T."/>
            <person name="Buell C.R."/>
            <person name="Matsumoto T."/>
        </authorList>
    </citation>
    <scope>NUCLEOTIDE SEQUENCE [LARGE SCALE GENOMIC DNA]</scope>
    <source>
        <strain evidence="3">cv. Nipponbare</strain>
    </source>
</reference>
<evidence type="ECO:0000313" key="3">
    <source>
        <dbReference type="Proteomes" id="UP000059680"/>
    </source>
</evidence>
<protein>
    <submittedName>
        <fullName evidence="2">Os03g0349600 protein</fullName>
    </submittedName>
</protein>
<dbReference type="Gramene" id="Os03t0349600-01">
    <property type="protein sequence ID" value="Os03t0349600-01"/>
    <property type="gene ID" value="Os03g0349600"/>
</dbReference>
<gene>
    <name evidence="2" type="ordered locus">Os03g0349600</name>
    <name evidence="2" type="ORF">OSNPB_030349600</name>
</gene>
<evidence type="ECO:0000313" key="2">
    <source>
        <dbReference type="EMBL" id="BAS84190.1"/>
    </source>
</evidence>
<accession>A0A0P0VXD6</accession>
<evidence type="ECO:0000256" key="1">
    <source>
        <dbReference type="SAM" id="MobiDB-lite"/>
    </source>
</evidence>
<dbReference type="AlphaFoldDB" id="A0A0P0VXD6"/>
<feature type="region of interest" description="Disordered" evidence="1">
    <location>
        <begin position="1"/>
        <end position="87"/>
    </location>
</feature>
<name>A0A0P0VXD6_ORYSJ</name>
<dbReference type="ExpressionAtlas" id="A0A0P0VXD6">
    <property type="expression patterns" value="baseline and differential"/>
</dbReference>
<dbReference type="EMBL" id="AP014959">
    <property type="protein sequence ID" value="BAS84190.1"/>
    <property type="molecule type" value="Genomic_DNA"/>
</dbReference>
<proteinExistence type="predicted"/>
<reference evidence="2 3" key="2">
    <citation type="journal article" date="2013" name="Plant Cell Physiol.">
        <title>Rice Annotation Project Database (RAP-DB): an integrative and interactive database for rice genomics.</title>
        <authorList>
            <person name="Sakai H."/>
            <person name="Lee S.S."/>
            <person name="Tanaka T."/>
            <person name="Numa H."/>
            <person name="Kim J."/>
            <person name="Kawahara Y."/>
            <person name="Wakimoto H."/>
            <person name="Yang C.C."/>
            <person name="Iwamoto M."/>
            <person name="Abe T."/>
            <person name="Yamada Y."/>
            <person name="Muto A."/>
            <person name="Inokuchi H."/>
            <person name="Ikemura T."/>
            <person name="Matsumoto T."/>
            <person name="Sasaki T."/>
            <person name="Itoh T."/>
        </authorList>
    </citation>
    <scope>NUCLEOTIDE SEQUENCE [LARGE SCALE GENOMIC DNA]</scope>
    <source>
        <strain evidence="3">cv. Nipponbare</strain>
    </source>
</reference>
<reference evidence="3" key="1">
    <citation type="journal article" date="2005" name="Nature">
        <title>The map-based sequence of the rice genome.</title>
        <authorList>
            <consortium name="International rice genome sequencing project (IRGSP)"/>
            <person name="Matsumoto T."/>
            <person name="Wu J."/>
            <person name="Kanamori H."/>
            <person name="Katayose Y."/>
            <person name="Fujisawa M."/>
            <person name="Namiki N."/>
            <person name="Mizuno H."/>
            <person name="Yamamoto K."/>
            <person name="Antonio B.A."/>
            <person name="Baba T."/>
            <person name="Sakata K."/>
            <person name="Nagamura Y."/>
            <person name="Aoki H."/>
            <person name="Arikawa K."/>
            <person name="Arita K."/>
            <person name="Bito T."/>
            <person name="Chiden Y."/>
            <person name="Fujitsuka N."/>
            <person name="Fukunaka R."/>
            <person name="Hamada M."/>
            <person name="Harada C."/>
            <person name="Hayashi A."/>
            <person name="Hijishita S."/>
            <person name="Honda M."/>
            <person name="Hosokawa S."/>
            <person name="Ichikawa Y."/>
            <person name="Idonuma A."/>
            <person name="Iijima M."/>
            <person name="Ikeda M."/>
            <person name="Ikeno M."/>
            <person name="Ito K."/>
            <person name="Ito S."/>
            <person name="Ito T."/>
            <person name="Ito Y."/>
            <person name="Ito Y."/>
            <person name="Iwabuchi A."/>
            <person name="Kamiya K."/>
            <person name="Karasawa W."/>
            <person name="Kurita K."/>
            <person name="Katagiri S."/>
            <person name="Kikuta A."/>
            <person name="Kobayashi H."/>
            <person name="Kobayashi N."/>
            <person name="Machita K."/>
            <person name="Maehara T."/>
            <person name="Masukawa M."/>
            <person name="Mizubayashi T."/>
            <person name="Mukai Y."/>
            <person name="Nagasaki H."/>
            <person name="Nagata Y."/>
            <person name="Naito S."/>
            <person name="Nakashima M."/>
            <person name="Nakama Y."/>
            <person name="Nakamichi Y."/>
            <person name="Nakamura M."/>
            <person name="Meguro A."/>
            <person name="Negishi M."/>
            <person name="Ohta I."/>
            <person name="Ohta T."/>
            <person name="Okamoto M."/>
            <person name="Ono N."/>
            <person name="Saji S."/>
            <person name="Sakaguchi M."/>
            <person name="Sakai K."/>
            <person name="Shibata M."/>
            <person name="Shimokawa T."/>
            <person name="Song J."/>
            <person name="Takazaki Y."/>
            <person name="Terasawa K."/>
            <person name="Tsugane M."/>
            <person name="Tsuji K."/>
            <person name="Ueda S."/>
            <person name="Waki K."/>
            <person name="Yamagata H."/>
            <person name="Yamamoto M."/>
            <person name="Yamamoto S."/>
            <person name="Yamane H."/>
            <person name="Yoshiki S."/>
            <person name="Yoshihara R."/>
            <person name="Yukawa K."/>
            <person name="Zhong H."/>
            <person name="Yano M."/>
            <person name="Yuan Q."/>
            <person name="Ouyang S."/>
            <person name="Liu J."/>
            <person name="Jones K.M."/>
            <person name="Gansberger K."/>
            <person name="Moffat K."/>
            <person name="Hill J."/>
            <person name="Bera J."/>
            <person name="Fadrosh D."/>
            <person name="Jin S."/>
            <person name="Johri S."/>
            <person name="Kim M."/>
            <person name="Overton L."/>
            <person name="Reardon M."/>
            <person name="Tsitrin T."/>
            <person name="Vuong H."/>
            <person name="Weaver B."/>
            <person name="Ciecko A."/>
            <person name="Tallon L."/>
            <person name="Jackson J."/>
            <person name="Pai G."/>
            <person name="Aken S.V."/>
            <person name="Utterback T."/>
            <person name="Reidmuller S."/>
            <person name="Feldblyum T."/>
            <person name="Hsiao J."/>
            <person name="Zismann V."/>
            <person name="Iobst S."/>
            <person name="de Vazeille A.R."/>
            <person name="Buell C.R."/>
            <person name="Ying K."/>
            <person name="Li Y."/>
            <person name="Lu T."/>
            <person name="Huang Y."/>
            <person name="Zhao Q."/>
            <person name="Feng Q."/>
            <person name="Zhang L."/>
            <person name="Zhu J."/>
            <person name="Weng Q."/>
            <person name="Mu J."/>
            <person name="Lu Y."/>
            <person name="Fan D."/>
            <person name="Liu Y."/>
            <person name="Guan J."/>
            <person name="Zhang Y."/>
            <person name="Yu S."/>
            <person name="Liu X."/>
            <person name="Zhang Y."/>
            <person name="Hong G."/>
            <person name="Han B."/>
            <person name="Choisne N."/>
            <person name="Demange N."/>
            <person name="Orjeda G."/>
            <person name="Samain S."/>
            <person name="Cattolico L."/>
            <person name="Pelletier E."/>
            <person name="Couloux A."/>
            <person name="Segurens B."/>
            <person name="Wincker P."/>
            <person name="D'Hont A."/>
            <person name="Scarpelli C."/>
            <person name="Weissenbach J."/>
            <person name="Salanoubat M."/>
            <person name="Quetier F."/>
            <person name="Yu Y."/>
            <person name="Kim H.R."/>
            <person name="Rambo T."/>
            <person name="Currie J."/>
            <person name="Collura K."/>
            <person name="Luo M."/>
            <person name="Yang T."/>
            <person name="Ammiraju J.S.S."/>
            <person name="Engler F."/>
            <person name="Soderlund C."/>
            <person name="Wing R.A."/>
            <person name="Palmer L.E."/>
            <person name="de la Bastide M."/>
            <person name="Spiegel L."/>
            <person name="Nascimento L."/>
            <person name="Zutavern T."/>
            <person name="O'Shaughnessy A."/>
            <person name="Dike S."/>
            <person name="Dedhia N."/>
            <person name="Preston R."/>
            <person name="Balija V."/>
            <person name="McCombie W.R."/>
            <person name="Chow T."/>
            <person name="Chen H."/>
            <person name="Chung M."/>
            <person name="Chen C."/>
            <person name="Shaw J."/>
            <person name="Wu H."/>
            <person name="Hsiao K."/>
            <person name="Chao Y."/>
            <person name="Chu M."/>
            <person name="Cheng C."/>
            <person name="Hour A."/>
            <person name="Lee P."/>
            <person name="Lin S."/>
            <person name="Lin Y."/>
            <person name="Liou J."/>
            <person name="Liu S."/>
            <person name="Hsing Y."/>
            <person name="Raghuvanshi S."/>
            <person name="Mohanty A."/>
            <person name="Bharti A.K."/>
            <person name="Gaur A."/>
            <person name="Gupta V."/>
            <person name="Kumar D."/>
            <person name="Ravi V."/>
            <person name="Vij S."/>
            <person name="Kapur A."/>
            <person name="Khurana P."/>
            <person name="Khurana P."/>
            <person name="Khurana J.P."/>
            <person name="Tyagi A.K."/>
            <person name="Gaikwad K."/>
            <person name="Singh A."/>
            <person name="Dalal V."/>
            <person name="Srivastava S."/>
            <person name="Dixit A."/>
            <person name="Pal A.K."/>
            <person name="Ghazi I.A."/>
            <person name="Yadav M."/>
            <person name="Pandit A."/>
            <person name="Bhargava A."/>
            <person name="Sureshbabu K."/>
            <person name="Batra K."/>
            <person name="Sharma T.R."/>
            <person name="Mohapatra T."/>
            <person name="Singh N.K."/>
            <person name="Messing J."/>
            <person name="Nelson A.B."/>
            <person name="Fuks G."/>
            <person name="Kavchok S."/>
            <person name="Keizer G."/>
            <person name="Linton E."/>
            <person name="Llaca V."/>
            <person name="Song R."/>
            <person name="Tanyolac B."/>
            <person name="Young S."/>
            <person name="Ho-Il K."/>
            <person name="Hahn J.H."/>
            <person name="Sangsakoo G."/>
            <person name="Vanavichit A."/>
            <person name="de Mattos Luiz.A.T."/>
            <person name="Zimmer P.D."/>
            <person name="Malone G."/>
            <person name="Dellagostin O."/>
            <person name="de Oliveira A.C."/>
            <person name="Bevan M."/>
            <person name="Bancroft I."/>
            <person name="Minx P."/>
            <person name="Cordum H."/>
            <person name="Wilson R."/>
            <person name="Cheng Z."/>
            <person name="Jin W."/>
            <person name="Jiang J."/>
            <person name="Leong S.A."/>
            <person name="Iwama H."/>
            <person name="Gojobori T."/>
            <person name="Itoh T."/>
            <person name="Niimura Y."/>
            <person name="Fujii Y."/>
            <person name="Habara T."/>
            <person name="Sakai H."/>
            <person name="Sato Y."/>
            <person name="Wilson G."/>
            <person name="Kumar K."/>
            <person name="McCouch S."/>
            <person name="Juretic N."/>
            <person name="Hoen D."/>
            <person name="Wright S."/>
            <person name="Bruskiewich R."/>
            <person name="Bureau T."/>
            <person name="Miyao A."/>
            <person name="Hirochika H."/>
            <person name="Nishikawa T."/>
            <person name="Kadowaki K."/>
            <person name="Sugiura M."/>
            <person name="Burr B."/>
            <person name="Sasaki T."/>
        </authorList>
    </citation>
    <scope>NUCLEOTIDE SEQUENCE [LARGE SCALE GENOMIC DNA]</scope>
    <source>
        <strain evidence="3">cv. Nipponbare</strain>
    </source>
</reference>